<gene>
    <name evidence="2" type="ORF">E1298_06550</name>
</gene>
<dbReference type="AlphaFoldDB" id="A0A4R5C4T4"/>
<dbReference type="OrthoDB" id="3507435at2"/>
<evidence type="ECO:0000313" key="2">
    <source>
        <dbReference type="EMBL" id="TDD94638.1"/>
    </source>
</evidence>
<feature type="signal peptide" evidence="1">
    <location>
        <begin position="1"/>
        <end position="27"/>
    </location>
</feature>
<accession>A0A4R5C4T4</accession>
<keyword evidence="1" id="KW-0732">Signal</keyword>
<dbReference type="Proteomes" id="UP000294513">
    <property type="component" value="Unassembled WGS sequence"/>
</dbReference>
<dbReference type="EMBL" id="SMKU01000018">
    <property type="protein sequence ID" value="TDD94638.1"/>
    <property type="molecule type" value="Genomic_DNA"/>
</dbReference>
<organism evidence="2 3">
    <name type="scientific">Actinomadura rubrisoli</name>
    <dbReference type="NCBI Taxonomy" id="2530368"/>
    <lineage>
        <taxon>Bacteria</taxon>
        <taxon>Bacillati</taxon>
        <taxon>Actinomycetota</taxon>
        <taxon>Actinomycetes</taxon>
        <taxon>Streptosporangiales</taxon>
        <taxon>Thermomonosporaceae</taxon>
        <taxon>Actinomadura</taxon>
    </lineage>
</organism>
<dbReference type="RefSeq" id="WP_131889982.1">
    <property type="nucleotide sequence ID" value="NZ_SMKU01000018.1"/>
</dbReference>
<sequence>MRSFGARTAACGAAVLLVALLTTRADAARLPLGRTNFAIAVGGLDAGSTANWVRLGQYTFASDGSVSQRHWDWTQRVRVKRASTGVLAHGCAGRDCAVLTADGWQSTFAARKMFGTYRVSGRELRIEWDDGHREGWTLRPLDGGLVGAELADSDFGATHGFGNGSNAPWDARVPADEIAAIDHGRLVHRHHLWKTDFDPGGGYTGYIDEGDGAPFWVTRWKVCAGGRCLGAQTNAEPTVHTVYYVAPADAAAEDRRDTLWHWHTELADALEQGCYTGNSHVKPMIQVVDDHGRFRGWVGVEASLNQTTAAGRNDDDIGVFRILG</sequence>
<name>A0A4R5C4T4_9ACTN</name>
<keyword evidence="3" id="KW-1185">Reference proteome</keyword>
<evidence type="ECO:0000313" key="3">
    <source>
        <dbReference type="Proteomes" id="UP000294513"/>
    </source>
</evidence>
<evidence type="ECO:0000256" key="1">
    <source>
        <dbReference type="SAM" id="SignalP"/>
    </source>
</evidence>
<proteinExistence type="predicted"/>
<reference evidence="2 3" key="1">
    <citation type="submission" date="2019-03" db="EMBL/GenBank/DDBJ databases">
        <title>Draft genome sequences of novel Actinobacteria.</title>
        <authorList>
            <person name="Sahin N."/>
            <person name="Ay H."/>
            <person name="Saygin H."/>
        </authorList>
    </citation>
    <scope>NUCLEOTIDE SEQUENCE [LARGE SCALE GENOMIC DNA]</scope>
    <source>
        <strain evidence="2 3">H3C3</strain>
    </source>
</reference>
<protein>
    <submittedName>
        <fullName evidence="2">Uncharacterized protein</fullName>
    </submittedName>
</protein>
<comment type="caution">
    <text evidence="2">The sequence shown here is derived from an EMBL/GenBank/DDBJ whole genome shotgun (WGS) entry which is preliminary data.</text>
</comment>
<feature type="chain" id="PRO_5020414139" evidence="1">
    <location>
        <begin position="28"/>
        <end position="324"/>
    </location>
</feature>